<dbReference type="EMBL" id="JARJCM010000100">
    <property type="protein sequence ID" value="KAJ7029600.1"/>
    <property type="molecule type" value="Genomic_DNA"/>
</dbReference>
<accession>A0AAD6WYQ8</accession>
<evidence type="ECO:0000313" key="2">
    <source>
        <dbReference type="Proteomes" id="UP001218188"/>
    </source>
</evidence>
<reference evidence="1" key="1">
    <citation type="submission" date="2023-03" db="EMBL/GenBank/DDBJ databases">
        <title>Massive genome expansion in bonnet fungi (Mycena s.s.) driven by repeated elements and novel gene families across ecological guilds.</title>
        <authorList>
            <consortium name="Lawrence Berkeley National Laboratory"/>
            <person name="Harder C.B."/>
            <person name="Miyauchi S."/>
            <person name="Viragh M."/>
            <person name="Kuo A."/>
            <person name="Thoen E."/>
            <person name="Andreopoulos B."/>
            <person name="Lu D."/>
            <person name="Skrede I."/>
            <person name="Drula E."/>
            <person name="Henrissat B."/>
            <person name="Morin E."/>
            <person name="Kohler A."/>
            <person name="Barry K."/>
            <person name="LaButti K."/>
            <person name="Morin E."/>
            <person name="Salamov A."/>
            <person name="Lipzen A."/>
            <person name="Mereny Z."/>
            <person name="Hegedus B."/>
            <person name="Baldrian P."/>
            <person name="Stursova M."/>
            <person name="Weitz H."/>
            <person name="Taylor A."/>
            <person name="Grigoriev I.V."/>
            <person name="Nagy L.G."/>
            <person name="Martin F."/>
            <person name="Kauserud H."/>
        </authorList>
    </citation>
    <scope>NUCLEOTIDE SEQUENCE</scope>
    <source>
        <strain evidence="1">CBHHK200</strain>
    </source>
</reference>
<keyword evidence="2" id="KW-1185">Reference proteome</keyword>
<dbReference type="Proteomes" id="UP001218188">
    <property type="component" value="Unassembled WGS sequence"/>
</dbReference>
<proteinExistence type="predicted"/>
<sequence length="235" mass="25437">MPDPGIPTPASQPVAGTAVSAHTTAGARNAACFEITEGSVPEEWRCEACPPGTHAFFRTVCDARALFLPPYMGMVPLFLGKRALLQIRPDTSLALYLCNCVRAGYYFFLGRAVRYFLARLQQRSIRPSAVLVLPTLLSCFQNGCIFSLTTDLSSHLPLLLDAPDDGNHRPRALSSAAPFLPPTLALQAASLRRRALPACYPCTITTCSAYLATPANGYVHAGLPQRFVQLIGMLR</sequence>
<organism evidence="1 2">
    <name type="scientific">Mycena alexandri</name>
    <dbReference type="NCBI Taxonomy" id="1745969"/>
    <lineage>
        <taxon>Eukaryota</taxon>
        <taxon>Fungi</taxon>
        <taxon>Dikarya</taxon>
        <taxon>Basidiomycota</taxon>
        <taxon>Agaricomycotina</taxon>
        <taxon>Agaricomycetes</taxon>
        <taxon>Agaricomycetidae</taxon>
        <taxon>Agaricales</taxon>
        <taxon>Marasmiineae</taxon>
        <taxon>Mycenaceae</taxon>
        <taxon>Mycena</taxon>
    </lineage>
</organism>
<gene>
    <name evidence="1" type="ORF">C8F04DRAFT_1264873</name>
</gene>
<protein>
    <submittedName>
        <fullName evidence="1">Uncharacterized protein</fullName>
    </submittedName>
</protein>
<comment type="caution">
    <text evidence="1">The sequence shown here is derived from an EMBL/GenBank/DDBJ whole genome shotgun (WGS) entry which is preliminary data.</text>
</comment>
<name>A0AAD6WYQ8_9AGAR</name>
<evidence type="ECO:0000313" key="1">
    <source>
        <dbReference type="EMBL" id="KAJ7029600.1"/>
    </source>
</evidence>
<dbReference type="AlphaFoldDB" id="A0AAD6WYQ8"/>